<protein>
    <submittedName>
        <fullName evidence="2">Uncharacterized protein</fullName>
    </submittedName>
</protein>
<name>A0ABU6MB00_9BACI</name>
<keyword evidence="1" id="KW-0472">Membrane</keyword>
<evidence type="ECO:0000313" key="2">
    <source>
        <dbReference type="EMBL" id="MED1201848.1"/>
    </source>
</evidence>
<evidence type="ECO:0000313" key="3">
    <source>
        <dbReference type="Proteomes" id="UP001341444"/>
    </source>
</evidence>
<proteinExistence type="predicted"/>
<organism evidence="2 3">
    <name type="scientific">Heyndrickxia acidicola</name>
    <dbReference type="NCBI Taxonomy" id="209389"/>
    <lineage>
        <taxon>Bacteria</taxon>
        <taxon>Bacillati</taxon>
        <taxon>Bacillota</taxon>
        <taxon>Bacilli</taxon>
        <taxon>Bacillales</taxon>
        <taxon>Bacillaceae</taxon>
        <taxon>Heyndrickxia</taxon>
    </lineage>
</organism>
<feature type="transmembrane region" description="Helical" evidence="1">
    <location>
        <begin position="64"/>
        <end position="83"/>
    </location>
</feature>
<feature type="transmembrane region" description="Helical" evidence="1">
    <location>
        <begin position="38"/>
        <end position="58"/>
    </location>
</feature>
<dbReference type="RefSeq" id="WP_066268539.1">
    <property type="nucleotide sequence ID" value="NZ_JARMAB010000003.1"/>
</dbReference>
<reference evidence="2 3" key="1">
    <citation type="submission" date="2023-03" db="EMBL/GenBank/DDBJ databases">
        <title>Bacillus Genome Sequencing.</title>
        <authorList>
            <person name="Dunlap C."/>
        </authorList>
    </citation>
    <scope>NUCLEOTIDE SEQUENCE [LARGE SCALE GENOMIC DNA]</scope>
    <source>
        <strain evidence="2 3">B-23453</strain>
    </source>
</reference>
<feature type="transmembrane region" description="Helical" evidence="1">
    <location>
        <begin position="6"/>
        <end position="26"/>
    </location>
</feature>
<dbReference type="Proteomes" id="UP001341444">
    <property type="component" value="Unassembled WGS sequence"/>
</dbReference>
<keyword evidence="1" id="KW-0812">Transmembrane</keyword>
<evidence type="ECO:0000256" key="1">
    <source>
        <dbReference type="SAM" id="Phobius"/>
    </source>
</evidence>
<keyword evidence="3" id="KW-1185">Reference proteome</keyword>
<accession>A0ABU6MB00</accession>
<feature type="transmembrane region" description="Helical" evidence="1">
    <location>
        <begin position="90"/>
        <end position="113"/>
    </location>
</feature>
<dbReference type="EMBL" id="JARMAB010000003">
    <property type="protein sequence ID" value="MED1201848.1"/>
    <property type="molecule type" value="Genomic_DNA"/>
</dbReference>
<keyword evidence="1" id="KW-1133">Transmembrane helix</keyword>
<sequence length="116" mass="13378">MALTLLCTVFYLFCLVAFYILGFLLYRKNKIHLNKPNWTVFAVLFLQVSLFVLFWEGAFEKAPGPLIDIVWWSVVGIGFIARIRDFKNNFISAIPCILLSLFLAGFMLLLLYITSM</sequence>
<gene>
    <name evidence="2" type="ORF">P4T90_01955</name>
</gene>
<comment type="caution">
    <text evidence="2">The sequence shown here is derived from an EMBL/GenBank/DDBJ whole genome shotgun (WGS) entry which is preliminary data.</text>
</comment>